<dbReference type="RefSeq" id="WP_264308187.1">
    <property type="nucleotide sequence ID" value="NZ_CP109635.1"/>
</dbReference>
<dbReference type="Proteomes" id="UP001164042">
    <property type="component" value="Chromosome"/>
</dbReference>
<evidence type="ECO:0000313" key="2">
    <source>
        <dbReference type="Proteomes" id="UP001164042"/>
    </source>
</evidence>
<name>A0AA46YUG0_9LACT</name>
<organism evidence="1 2">
    <name type="scientific">Lactococcus garvieae</name>
    <dbReference type="NCBI Taxonomy" id="1363"/>
    <lineage>
        <taxon>Bacteria</taxon>
        <taxon>Bacillati</taxon>
        <taxon>Bacillota</taxon>
        <taxon>Bacilli</taxon>
        <taxon>Lactobacillales</taxon>
        <taxon>Streptococcaceae</taxon>
        <taxon>Lactococcus</taxon>
    </lineage>
</organism>
<protein>
    <submittedName>
        <fullName evidence="1">Uncharacterized protein</fullName>
    </submittedName>
</protein>
<accession>A0AA46YUG0</accession>
<proteinExistence type="predicted"/>
<dbReference type="EMBL" id="CP109635">
    <property type="protein sequence ID" value="UYT10333.1"/>
    <property type="molecule type" value="Genomic_DNA"/>
</dbReference>
<sequence length="78" mass="8763">MTAPVHAANWWVTVVAQYNQNKFTGAITNYHAIRSKSIPVAQYSVSTYNKAAGGGWNYTTFNEYKYYKNTSTGQIYGP</sequence>
<gene>
    <name evidence="1" type="ORF">OF801_10395</name>
</gene>
<dbReference type="AlphaFoldDB" id="A0AA46YUG0"/>
<reference evidence="1" key="1">
    <citation type="submission" date="2022-10" db="EMBL/GenBank/DDBJ databases">
        <title>Genome assembly of Lactococcus garvieae isolates from cricket gut.</title>
        <authorList>
            <person name="Luecke A.R."/>
            <person name="Brown A.M.V."/>
            <person name="Wakeman C.A."/>
        </authorList>
    </citation>
    <scope>NUCLEOTIDE SEQUENCE</scope>
    <source>
        <strain evidence="1">Alexii-11_2</strain>
    </source>
</reference>
<evidence type="ECO:0000313" key="1">
    <source>
        <dbReference type="EMBL" id="UYT10333.1"/>
    </source>
</evidence>